<dbReference type="Pfam" id="PF01565">
    <property type="entry name" value="FAD_binding_4"/>
    <property type="match status" value="1"/>
</dbReference>
<sequence length="460" mass="50455">MATPRIWGSHARLTGPGTAILRPTTQDELVTAVRAGRHRHLRPIGSGHSFNDIASAPADSAALLLDRLNRVLAVRRYDIERPRPPMPATVGTVTVEAGITIDALLRELQSRNLTLVNVGAIREQTIAGALSTGTHGASIHVGSLSSLVVSLKLLRADGSVTTVTRDDAGHADLFRSACVGLGALGILLEVELEVVQALTLRPVRRMLTLDEFLAEGETIARTHPYARFYYFPYTDHVECVTDIPTDDPIAPQGFSHSLQRWVRGTLLDRHLAGALFTAASTVRPRQSIPAAIRLAASSRESGTGPADISWRCLTLPDLPPRHIEMEWSVPLQDWRAAVRALHTTIGPRPTPAFLAGFVISLRFVGSDGDIPLSNNYRRESLTIDIMQFHALDPYPYFAATTRAIRTATTEARPHWGKYFDLTAADLAPRYPEFEVFEQVRAAQDPDDVFTNPWLTRVLGS</sequence>
<dbReference type="Gene3D" id="3.30.465.10">
    <property type="match status" value="1"/>
</dbReference>
<dbReference type="RefSeq" id="WP_181581678.1">
    <property type="nucleotide sequence ID" value="NZ_CP059399.1"/>
</dbReference>
<dbReference type="InterPro" id="IPR016171">
    <property type="entry name" value="Vanillyl_alc_oxidase_C-sub2"/>
</dbReference>
<dbReference type="GO" id="GO:0003885">
    <property type="term" value="F:D-arabinono-1,4-lactone oxidase activity"/>
    <property type="evidence" value="ECO:0007669"/>
    <property type="project" value="InterPro"/>
</dbReference>
<dbReference type="EMBL" id="CP059399">
    <property type="protein sequence ID" value="QLY30480.1"/>
    <property type="molecule type" value="Genomic_DNA"/>
</dbReference>
<dbReference type="Gene3D" id="3.30.43.10">
    <property type="entry name" value="Uridine Diphospho-n-acetylenolpyruvylglucosamine Reductase, domain 2"/>
    <property type="match status" value="1"/>
</dbReference>
<evidence type="ECO:0000256" key="1">
    <source>
        <dbReference type="ARBA" id="ARBA00023002"/>
    </source>
</evidence>
<accession>A0A7D6ZID7</accession>
<dbReference type="PROSITE" id="PS51387">
    <property type="entry name" value="FAD_PCMH"/>
    <property type="match status" value="1"/>
</dbReference>
<dbReference type="Gene3D" id="1.10.45.10">
    <property type="entry name" value="Vanillyl-alcohol Oxidase, Chain A, domain 4"/>
    <property type="match status" value="1"/>
</dbReference>
<proteinExistence type="predicted"/>
<protein>
    <submittedName>
        <fullName evidence="3">FAD-binding protein</fullName>
    </submittedName>
</protein>
<gene>
    <name evidence="3" type="ORF">H0264_36100</name>
</gene>
<keyword evidence="1" id="KW-0560">Oxidoreductase</keyword>
<dbReference type="SUPFAM" id="SSF56176">
    <property type="entry name" value="FAD-binding/transporter-associated domain-like"/>
    <property type="match status" value="1"/>
</dbReference>
<feature type="domain" description="FAD-binding PCMH-type" evidence="2">
    <location>
        <begin position="13"/>
        <end position="197"/>
    </location>
</feature>
<dbReference type="AlphaFoldDB" id="A0A7D6ZID7"/>
<evidence type="ECO:0000259" key="2">
    <source>
        <dbReference type="PROSITE" id="PS51387"/>
    </source>
</evidence>
<reference evidence="3 4" key="1">
    <citation type="submission" date="2020-07" db="EMBL/GenBank/DDBJ databases">
        <authorList>
            <person name="Zhuang K."/>
            <person name="Ran Y."/>
        </authorList>
    </citation>
    <scope>NUCLEOTIDE SEQUENCE [LARGE SCALE GENOMIC DNA]</scope>
    <source>
        <strain evidence="3 4">WCH-YHL-001</strain>
    </source>
</reference>
<dbReference type="InterPro" id="IPR016166">
    <property type="entry name" value="FAD-bd_PCMH"/>
</dbReference>
<evidence type="ECO:0000313" key="3">
    <source>
        <dbReference type="EMBL" id="QLY30480.1"/>
    </source>
</evidence>
<keyword evidence="4" id="KW-1185">Reference proteome</keyword>
<dbReference type="InterPro" id="IPR036318">
    <property type="entry name" value="FAD-bd_PCMH-like_sf"/>
</dbReference>
<dbReference type="PIRSF" id="PIRSF000136">
    <property type="entry name" value="LGO_GLO"/>
    <property type="match status" value="1"/>
</dbReference>
<dbReference type="Proteomes" id="UP000515512">
    <property type="component" value="Chromosome"/>
</dbReference>
<dbReference type="GO" id="GO:0016020">
    <property type="term" value="C:membrane"/>
    <property type="evidence" value="ECO:0007669"/>
    <property type="project" value="InterPro"/>
</dbReference>
<dbReference type="Gene3D" id="3.30.70.2520">
    <property type="match status" value="1"/>
</dbReference>
<dbReference type="InterPro" id="IPR010031">
    <property type="entry name" value="FAD_lactone_oxidase-like"/>
</dbReference>
<name>A0A7D6ZID7_9NOCA</name>
<dbReference type="InterPro" id="IPR006094">
    <property type="entry name" value="Oxid_FAD_bind_N"/>
</dbReference>
<dbReference type="PANTHER" id="PTHR43762:SF1">
    <property type="entry name" value="D-ARABINONO-1,4-LACTONE OXIDASE"/>
    <property type="match status" value="1"/>
</dbReference>
<organism evidence="3 4">
    <name type="scientific">Nocardia huaxiensis</name>
    <dbReference type="NCBI Taxonomy" id="2755382"/>
    <lineage>
        <taxon>Bacteria</taxon>
        <taxon>Bacillati</taxon>
        <taxon>Actinomycetota</taxon>
        <taxon>Actinomycetes</taxon>
        <taxon>Mycobacteriales</taxon>
        <taxon>Nocardiaceae</taxon>
        <taxon>Nocardia</taxon>
    </lineage>
</organism>
<dbReference type="Pfam" id="PF04030">
    <property type="entry name" value="ALO"/>
    <property type="match status" value="1"/>
</dbReference>
<dbReference type="InterPro" id="IPR016167">
    <property type="entry name" value="FAD-bd_PCMH_sub1"/>
</dbReference>
<evidence type="ECO:0000313" key="4">
    <source>
        <dbReference type="Proteomes" id="UP000515512"/>
    </source>
</evidence>
<dbReference type="KEGG" id="nhu:H0264_36100"/>
<dbReference type="PANTHER" id="PTHR43762">
    <property type="entry name" value="L-GULONOLACTONE OXIDASE"/>
    <property type="match status" value="1"/>
</dbReference>
<dbReference type="InterPro" id="IPR016169">
    <property type="entry name" value="FAD-bd_PCMH_sub2"/>
</dbReference>
<dbReference type="GO" id="GO:0071949">
    <property type="term" value="F:FAD binding"/>
    <property type="evidence" value="ECO:0007669"/>
    <property type="project" value="InterPro"/>
</dbReference>
<dbReference type="InterPro" id="IPR007173">
    <property type="entry name" value="ALO_C"/>
</dbReference>